<sequence length="158" mass="17685">EHNLKLSPSKCQFLRRSVKFLGHVISQDGISRDPDKVEAIVKVTEADLMELDGVTPLPSKISSFLGMVIYYQHFIENCSVLAKPLFALTGGQKRPRKSKSNKRPLLTRKLGPDDWTQECSQAFRDLQEVLLAHLDFSKRFILSVDASTAGFGAVLLQI</sequence>
<dbReference type="Proteomes" id="UP001205998">
    <property type="component" value="Unassembled WGS sequence"/>
</dbReference>
<dbReference type="InterPro" id="IPR043128">
    <property type="entry name" value="Rev_trsase/Diguanyl_cyclase"/>
</dbReference>
<evidence type="ECO:0000313" key="2">
    <source>
        <dbReference type="EMBL" id="KAI5620001.1"/>
    </source>
</evidence>
<proteinExistence type="predicted"/>
<comment type="caution">
    <text evidence="2">The sequence shown here is derived from an EMBL/GenBank/DDBJ whole genome shotgun (WGS) entry which is preliminary data.</text>
</comment>
<feature type="non-terminal residue" evidence="2">
    <location>
        <position position="158"/>
    </location>
</feature>
<name>A0AAD5APL8_SILAS</name>
<organism evidence="2 3">
    <name type="scientific">Silurus asotus</name>
    <name type="common">Amur catfish</name>
    <name type="synonym">Parasilurus asotus</name>
    <dbReference type="NCBI Taxonomy" id="30991"/>
    <lineage>
        <taxon>Eukaryota</taxon>
        <taxon>Metazoa</taxon>
        <taxon>Chordata</taxon>
        <taxon>Craniata</taxon>
        <taxon>Vertebrata</taxon>
        <taxon>Euteleostomi</taxon>
        <taxon>Actinopterygii</taxon>
        <taxon>Neopterygii</taxon>
        <taxon>Teleostei</taxon>
        <taxon>Ostariophysi</taxon>
        <taxon>Siluriformes</taxon>
        <taxon>Siluridae</taxon>
        <taxon>Silurus</taxon>
    </lineage>
</organism>
<dbReference type="PANTHER" id="PTHR33064:SF37">
    <property type="entry name" value="RIBONUCLEASE H"/>
    <property type="match status" value="1"/>
</dbReference>
<dbReference type="PANTHER" id="PTHR33064">
    <property type="entry name" value="POL PROTEIN"/>
    <property type="match status" value="1"/>
</dbReference>
<accession>A0AAD5APL8</accession>
<evidence type="ECO:0000259" key="1">
    <source>
        <dbReference type="Pfam" id="PF17919"/>
    </source>
</evidence>
<evidence type="ECO:0000313" key="3">
    <source>
        <dbReference type="Proteomes" id="UP001205998"/>
    </source>
</evidence>
<dbReference type="InterPro" id="IPR041577">
    <property type="entry name" value="RT_RNaseH_2"/>
</dbReference>
<feature type="non-terminal residue" evidence="2">
    <location>
        <position position="1"/>
    </location>
</feature>
<reference evidence="2" key="1">
    <citation type="submission" date="2018-07" db="EMBL/GenBank/DDBJ databases">
        <title>Comparative genomics of catfishes provides insights into carnivory and benthic adaptation.</title>
        <authorList>
            <person name="Zhang Y."/>
            <person name="Wang D."/>
            <person name="Peng Z."/>
            <person name="Zheng S."/>
            <person name="Shao F."/>
            <person name="Tao W."/>
        </authorList>
    </citation>
    <scope>NUCLEOTIDE SEQUENCE</scope>
    <source>
        <strain evidence="2">Chongqing</strain>
    </source>
</reference>
<dbReference type="EMBL" id="MU551653">
    <property type="protein sequence ID" value="KAI5620001.1"/>
    <property type="molecule type" value="Genomic_DNA"/>
</dbReference>
<protein>
    <recommendedName>
        <fullName evidence="1">Reverse transcriptase/retrotransposon-derived protein RNase H-like domain-containing protein</fullName>
    </recommendedName>
</protein>
<dbReference type="Pfam" id="PF17919">
    <property type="entry name" value="RT_RNaseH_2"/>
    <property type="match status" value="1"/>
</dbReference>
<keyword evidence="3" id="KW-1185">Reference proteome</keyword>
<dbReference type="AlphaFoldDB" id="A0AAD5APL8"/>
<dbReference type="Gene3D" id="3.30.70.270">
    <property type="match status" value="2"/>
</dbReference>
<dbReference type="InterPro" id="IPR043502">
    <property type="entry name" value="DNA/RNA_pol_sf"/>
</dbReference>
<gene>
    <name evidence="2" type="ORF">C0J50_20438</name>
</gene>
<dbReference type="SUPFAM" id="SSF56672">
    <property type="entry name" value="DNA/RNA polymerases"/>
    <property type="match status" value="1"/>
</dbReference>
<feature type="domain" description="Reverse transcriptase/retrotransposon-derived protein RNase H-like" evidence="1">
    <location>
        <begin position="115"/>
        <end position="157"/>
    </location>
</feature>
<dbReference type="InterPro" id="IPR051320">
    <property type="entry name" value="Viral_Replic_Matur_Polypro"/>
</dbReference>